<evidence type="ECO:0000256" key="2">
    <source>
        <dbReference type="ARBA" id="ARBA00022801"/>
    </source>
</evidence>
<dbReference type="GO" id="GO:0004806">
    <property type="term" value="F:triacylglycerol lipase activity"/>
    <property type="evidence" value="ECO:0007669"/>
    <property type="project" value="TreeGrafter"/>
</dbReference>
<dbReference type="AlphaFoldDB" id="A0A261UIR0"/>
<evidence type="ECO:0000259" key="3">
    <source>
        <dbReference type="Pfam" id="PF07859"/>
    </source>
</evidence>
<dbReference type="Gene3D" id="3.40.50.1820">
    <property type="entry name" value="alpha/beta hydrolase"/>
    <property type="match status" value="1"/>
</dbReference>
<name>A0A261UIR0_9BORD</name>
<comment type="caution">
    <text evidence="4">The sequence shown here is derived from an EMBL/GenBank/DDBJ whole genome shotgun (WGS) entry which is preliminary data.</text>
</comment>
<dbReference type="PROSITE" id="PS01173">
    <property type="entry name" value="LIPASE_GDXG_HIS"/>
    <property type="match status" value="1"/>
</dbReference>
<dbReference type="Proteomes" id="UP000215767">
    <property type="component" value="Unassembled WGS sequence"/>
</dbReference>
<dbReference type="RefSeq" id="WP_094843204.1">
    <property type="nucleotide sequence ID" value="NZ_NEVS01000004.1"/>
</dbReference>
<dbReference type="Pfam" id="PF07859">
    <property type="entry name" value="Abhydrolase_3"/>
    <property type="match status" value="1"/>
</dbReference>
<protein>
    <recommendedName>
        <fullName evidence="3">Alpha/beta hydrolase fold-3 domain-containing protein</fullName>
    </recommendedName>
</protein>
<dbReference type="InterPro" id="IPR013094">
    <property type="entry name" value="AB_hydrolase_3"/>
</dbReference>
<dbReference type="InterPro" id="IPR050300">
    <property type="entry name" value="GDXG_lipolytic_enzyme"/>
</dbReference>
<accession>A0A261UIR0</accession>
<gene>
    <name evidence="4" type="ORF">CAL28_21455</name>
</gene>
<reference evidence="5" key="1">
    <citation type="submission" date="2017-05" db="EMBL/GenBank/DDBJ databases">
        <title>Complete and WGS of Bordetella genogroups.</title>
        <authorList>
            <person name="Spilker T."/>
            <person name="Lipuma J."/>
        </authorList>
    </citation>
    <scope>NUCLEOTIDE SEQUENCE [LARGE SCALE GENOMIC DNA]</scope>
    <source>
        <strain evidence="5">AU8856</strain>
    </source>
</reference>
<dbReference type="EMBL" id="NEVS01000004">
    <property type="protein sequence ID" value="OZI61814.1"/>
    <property type="molecule type" value="Genomic_DNA"/>
</dbReference>
<sequence length="333" mass="35463">MRSLIMSTLGLMAALTLETTDVAAQGPGEKYGEGIATIVALRQQSLIGTRDFIDRRTAFEKLMARFPVPEGATIRTVDADGVPGKWIAPDDGGQAATRGVILYLHGGGFYSGSSDSHRVLATTLAKAADADVLLVDYRRLPEAVYPAQIDDAVTSYEWLRKQGYPASRIALAGESAGGNLVLELALRLRGANQPLPSSMVAMSPIMDLTASGASTRTNAARDPVLQRDGLLNVTQVYMHGKDPRNPDASPMFADLHGLPPLLLQVGAGELLLDDSLGLAGAAARDDVPVTVQVWPGMVHQWQLFPGVVPDARRALGDCAEFIKAHMAVARSDR</sequence>
<dbReference type="SUPFAM" id="SSF53474">
    <property type="entry name" value="alpha/beta-Hydrolases"/>
    <property type="match status" value="1"/>
</dbReference>
<dbReference type="PANTHER" id="PTHR48081">
    <property type="entry name" value="AB HYDROLASE SUPERFAMILY PROTEIN C4A8.06C"/>
    <property type="match status" value="1"/>
</dbReference>
<keyword evidence="5" id="KW-1185">Reference proteome</keyword>
<dbReference type="OrthoDB" id="9771666at2"/>
<evidence type="ECO:0000256" key="1">
    <source>
        <dbReference type="ARBA" id="ARBA00010515"/>
    </source>
</evidence>
<proteinExistence type="inferred from homology"/>
<comment type="similarity">
    <text evidence="1">Belongs to the 'GDXG' lipolytic enzyme family.</text>
</comment>
<keyword evidence="2" id="KW-0378">Hydrolase</keyword>
<dbReference type="InterPro" id="IPR002168">
    <property type="entry name" value="Lipase_GDXG_HIS_AS"/>
</dbReference>
<feature type="domain" description="Alpha/beta hydrolase fold-3" evidence="3">
    <location>
        <begin position="101"/>
        <end position="302"/>
    </location>
</feature>
<evidence type="ECO:0000313" key="5">
    <source>
        <dbReference type="Proteomes" id="UP000215767"/>
    </source>
</evidence>
<dbReference type="InterPro" id="IPR029058">
    <property type="entry name" value="AB_hydrolase_fold"/>
</dbReference>
<evidence type="ECO:0000313" key="4">
    <source>
        <dbReference type="EMBL" id="OZI61814.1"/>
    </source>
</evidence>
<organism evidence="4 5">
    <name type="scientific">Bordetella genomosp. 11</name>
    <dbReference type="NCBI Taxonomy" id="1416808"/>
    <lineage>
        <taxon>Bacteria</taxon>
        <taxon>Pseudomonadati</taxon>
        <taxon>Pseudomonadota</taxon>
        <taxon>Betaproteobacteria</taxon>
        <taxon>Burkholderiales</taxon>
        <taxon>Alcaligenaceae</taxon>
        <taxon>Bordetella</taxon>
    </lineage>
</organism>
<dbReference type="PANTHER" id="PTHR48081:SF30">
    <property type="entry name" value="ACETYL-HYDROLASE LIPR-RELATED"/>
    <property type="match status" value="1"/>
</dbReference>